<evidence type="ECO:0000256" key="1">
    <source>
        <dbReference type="SAM" id="MobiDB-lite"/>
    </source>
</evidence>
<protein>
    <submittedName>
        <fullName evidence="2">Uncharacterized protein</fullName>
    </submittedName>
</protein>
<dbReference type="Proteomes" id="UP000813385">
    <property type="component" value="Unassembled WGS sequence"/>
</dbReference>
<dbReference type="AlphaFoldDB" id="A0A8K0X6X3"/>
<feature type="compositionally biased region" description="Basic and acidic residues" evidence="1">
    <location>
        <begin position="45"/>
        <end position="56"/>
    </location>
</feature>
<organism evidence="2 3">
    <name type="scientific">Plectosphaerella cucumerina</name>
    <dbReference type="NCBI Taxonomy" id="40658"/>
    <lineage>
        <taxon>Eukaryota</taxon>
        <taxon>Fungi</taxon>
        <taxon>Dikarya</taxon>
        <taxon>Ascomycota</taxon>
        <taxon>Pezizomycotina</taxon>
        <taxon>Sordariomycetes</taxon>
        <taxon>Hypocreomycetidae</taxon>
        <taxon>Glomerellales</taxon>
        <taxon>Plectosphaerellaceae</taxon>
        <taxon>Plectosphaerella</taxon>
    </lineage>
</organism>
<keyword evidence="3" id="KW-1185">Reference proteome</keyword>
<gene>
    <name evidence="2" type="ORF">B0T11DRAFT_278626</name>
</gene>
<feature type="compositionally biased region" description="Basic and acidic residues" evidence="1">
    <location>
        <begin position="218"/>
        <end position="244"/>
    </location>
</feature>
<proteinExistence type="predicted"/>
<accession>A0A8K0X6X3</accession>
<feature type="region of interest" description="Disordered" evidence="1">
    <location>
        <begin position="180"/>
        <end position="289"/>
    </location>
</feature>
<name>A0A8K0X6X3_9PEZI</name>
<dbReference type="OrthoDB" id="5056261at2759"/>
<evidence type="ECO:0000313" key="3">
    <source>
        <dbReference type="Proteomes" id="UP000813385"/>
    </source>
</evidence>
<evidence type="ECO:0000313" key="2">
    <source>
        <dbReference type="EMBL" id="KAH7369342.1"/>
    </source>
</evidence>
<reference evidence="2" key="1">
    <citation type="journal article" date="2021" name="Nat. Commun.">
        <title>Genetic determinants of endophytism in the Arabidopsis root mycobiome.</title>
        <authorList>
            <person name="Mesny F."/>
            <person name="Miyauchi S."/>
            <person name="Thiergart T."/>
            <person name="Pickel B."/>
            <person name="Atanasova L."/>
            <person name="Karlsson M."/>
            <person name="Huettel B."/>
            <person name="Barry K.W."/>
            <person name="Haridas S."/>
            <person name="Chen C."/>
            <person name="Bauer D."/>
            <person name="Andreopoulos W."/>
            <person name="Pangilinan J."/>
            <person name="LaButti K."/>
            <person name="Riley R."/>
            <person name="Lipzen A."/>
            <person name="Clum A."/>
            <person name="Drula E."/>
            <person name="Henrissat B."/>
            <person name="Kohler A."/>
            <person name="Grigoriev I.V."/>
            <person name="Martin F.M."/>
            <person name="Hacquard S."/>
        </authorList>
    </citation>
    <scope>NUCLEOTIDE SEQUENCE</scope>
    <source>
        <strain evidence="2">MPI-CAGE-AT-0016</strain>
    </source>
</reference>
<feature type="region of interest" description="Disordered" evidence="1">
    <location>
        <begin position="42"/>
        <end position="133"/>
    </location>
</feature>
<feature type="compositionally biased region" description="Polar residues" evidence="1">
    <location>
        <begin position="258"/>
        <end position="268"/>
    </location>
</feature>
<feature type="compositionally biased region" description="Basic and acidic residues" evidence="1">
    <location>
        <begin position="102"/>
        <end position="114"/>
    </location>
</feature>
<dbReference type="EMBL" id="JAGPXD010000002">
    <property type="protein sequence ID" value="KAH7369342.1"/>
    <property type="molecule type" value="Genomic_DNA"/>
</dbReference>
<feature type="compositionally biased region" description="Basic and acidic residues" evidence="1">
    <location>
        <begin position="180"/>
        <end position="197"/>
    </location>
</feature>
<sequence length="600" mass="67887">MSQLSFAPGLSTLILHIPAFKHKIIITTRFVVQKTRIQIMAGAEAQKDHRRDERYQRPPITTKGRPPNSSARHIGLLEHDVPRGASMDRPRRGSSASQQRGQNDRITPEGRGQDVQRPSFRDMGSSIKGFSFRSGLSGMRETLFGSAINSERRRWQSFADGEGRDRELQDMRHARRQNVLEKSSRDLRRHSLSDDGRGVFMHGHQRQEPTIKVEVAGEADRREEEPQPDRCEETRQEDRPEAARHKVRPPIIRREVSSKSGAASTPQEKQVDISKALPPTPPAEEGCFPPVPPPVETPASPNVEEEITQLLEENKKQKQLIARLQRDRKTAAGRNINTPFKSSLAQPESVLRDDLKNLAYRIFNLVFNHFSTWHEEDRVTWARRAKDALVEITPDPVQAAADPNAGLALMQAAIWNVLTKLVFGEVDAVPPMCWAGRHGDGLSRLASTLHQDFSHRDARRHRAAYTQWRAMTASLISDIQPPSAHEPEAIPVLDKLVSFLALDRCRIPTHDQCRRDLRVVVEKAIDLDLRLAGQPASYAVGWPEGVGFDATFDPDIMVKTEDGELSERVWFSIQPCLFVRGDKDLDNTVLEKCTIWMRPY</sequence>
<feature type="compositionally biased region" description="Basic and acidic residues" evidence="1">
    <location>
        <begin position="75"/>
        <end position="91"/>
    </location>
</feature>
<comment type="caution">
    <text evidence="2">The sequence shown here is derived from an EMBL/GenBank/DDBJ whole genome shotgun (WGS) entry which is preliminary data.</text>
</comment>